<comment type="caution">
    <text evidence="4">The sequence shown here is derived from an EMBL/GenBank/DDBJ whole genome shotgun (WGS) entry which is preliminary data.</text>
</comment>
<dbReference type="PANTHER" id="PTHR16305:SF28">
    <property type="entry name" value="GUANYLATE CYCLASE DOMAIN-CONTAINING PROTEIN"/>
    <property type="match status" value="1"/>
</dbReference>
<dbReference type="InterPro" id="IPR041664">
    <property type="entry name" value="AAA_16"/>
</dbReference>
<reference evidence="4" key="1">
    <citation type="journal article" date="2014" name="Front. Microbiol.">
        <title>High frequency of phylogenetically diverse reductive dehalogenase-homologous genes in deep subseafloor sedimentary metagenomes.</title>
        <authorList>
            <person name="Kawai M."/>
            <person name="Futagami T."/>
            <person name="Toyoda A."/>
            <person name="Takaki Y."/>
            <person name="Nishi S."/>
            <person name="Hori S."/>
            <person name="Arai W."/>
            <person name="Tsubouchi T."/>
            <person name="Morono Y."/>
            <person name="Uchiyama I."/>
            <person name="Ito T."/>
            <person name="Fujiyama A."/>
            <person name="Inagaki F."/>
            <person name="Takami H."/>
        </authorList>
    </citation>
    <scope>NUCLEOTIDE SEQUENCE</scope>
    <source>
        <strain evidence="4">Expedition CK06-06</strain>
    </source>
</reference>
<gene>
    <name evidence="4" type="ORF">S01H1_47940</name>
</gene>
<dbReference type="GO" id="GO:0005737">
    <property type="term" value="C:cytoplasm"/>
    <property type="evidence" value="ECO:0007669"/>
    <property type="project" value="TreeGrafter"/>
</dbReference>
<keyword evidence="2" id="KW-0067">ATP-binding</keyword>
<keyword evidence="1" id="KW-0547">Nucleotide-binding</keyword>
<name>X0XKK9_9ZZZZ</name>
<sequence>GLLIGTCLSYGQTMTYHPWAEVLRELFGIQMTDGDQDTAARVAALERGLEAIGEGAWSPVIGTVLGLEIPDNDLTRDLDPKLRRQRVLDLTVKLLKARAHNRPLMLVIEDAHWADPASMDLIDYVARNISGQPILFMLPHRPDIGLPEWTGYPHAVDMELADLTDDSCKTLIHDMLGGLTLPQDMYEIILSRGCGNPFFIGEVVRALIDAGALERDEEGNFQVIQDMSQVELPDTIHGVIISRIDRLLASDRNILQVASVIGR</sequence>
<dbReference type="GO" id="GO:0005524">
    <property type="term" value="F:ATP binding"/>
    <property type="evidence" value="ECO:0007669"/>
    <property type="project" value="UniProtKB-KW"/>
</dbReference>
<evidence type="ECO:0000259" key="3">
    <source>
        <dbReference type="Pfam" id="PF13191"/>
    </source>
</evidence>
<dbReference type="PANTHER" id="PTHR16305">
    <property type="entry name" value="TESTICULAR SOLUBLE ADENYLYL CYCLASE"/>
    <property type="match status" value="1"/>
</dbReference>
<evidence type="ECO:0000313" key="4">
    <source>
        <dbReference type="EMBL" id="GAG25481.1"/>
    </source>
</evidence>
<evidence type="ECO:0000256" key="2">
    <source>
        <dbReference type="ARBA" id="ARBA00022840"/>
    </source>
</evidence>
<feature type="domain" description="Orc1-like AAA ATPase" evidence="3">
    <location>
        <begin position="3"/>
        <end position="136"/>
    </location>
</feature>
<feature type="non-terminal residue" evidence="4">
    <location>
        <position position="263"/>
    </location>
</feature>
<dbReference type="GO" id="GO:0004016">
    <property type="term" value="F:adenylate cyclase activity"/>
    <property type="evidence" value="ECO:0007669"/>
    <property type="project" value="TreeGrafter"/>
</dbReference>
<accession>X0XKK9</accession>
<dbReference type="Pfam" id="PF13191">
    <property type="entry name" value="AAA_16"/>
    <property type="match status" value="1"/>
</dbReference>
<feature type="non-terminal residue" evidence="4">
    <location>
        <position position="1"/>
    </location>
</feature>
<organism evidence="4">
    <name type="scientific">marine sediment metagenome</name>
    <dbReference type="NCBI Taxonomy" id="412755"/>
    <lineage>
        <taxon>unclassified sequences</taxon>
        <taxon>metagenomes</taxon>
        <taxon>ecological metagenomes</taxon>
    </lineage>
</organism>
<dbReference type="EMBL" id="BARS01030757">
    <property type="protein sequence ID" value="GAG25481.1"/>
    <property type="molecule type" value="Genomic_DNA"/>
</dbReference>
<protein>
    <recommendedName>
        <fullName evidence="3">Orc1-like AAA ATPase domain-containing protein</fullName>
    </recommendedName>
</protein>
<dbReference type="AlphaFoldDB" id="X0XKK9"/>
<proteinExistence type="predicted"/>
<evidence type="ECO:0000256" key="1">
    <source>
        <dbReference type="ARBA" id="ARBA00022741"/>
    </source>
</evidence>